<accession>V8QP45</accession>
<evidence type="ECO:0000313" key="2">
    <source>
        <dbReference type="EMBL" id="ETF00769.1"/>
    </source>
</evidence>
<dbReference type="AlphaFoldDB" id="V8QP45"/>
<keyword evidence="2" id="KW-0378">Hydrolase</keyword>
<organism evidence="2 3">
    <name type="scientific">Advenella kashmirensis W13003</name>
    <dbReference type="NCBI Taxonomy" id="1424334"/>
    <lineage>
        <taxon>Bacteria</taxon>
        <taxon>Pseudomonadati</taxon>
        <taxon>Pseudomonadota</taxon>
        <taxon>Betaproteobacteria</taxon>
        <taxon>Burkholderiales</taxon>
        <taxon>Alcaligenaceae</taxon>
    </lineage>
</organism>
<name>V8QP45_9BURK</name>
<protein>
    <submittedName>
        <fullName evidence="2">Alpha/beta hydrolase</fullName>
    </submittedName>
</protein>
<feature type="domain" description="AB hydrolase-1" evidence="1">
    <location>
        <begin position="48"/>
        <end position="304"/>
    </location>
</feature>
<dbReference type="OrthoDB" id="7820973at2"/>
<dbReference type="PANTHER" id="PTHR43194:SF5">
    <property type="entry name" value="PIMELOYL-[ACYL-CARRIER PROTEIN] METHYL ESTER ESTERASE"/>
    <property type="match status" value="1"/>
</dbReference>
<dbReference type="Gene3D" id="3.40.50.1820">
    <property type="entry name" value="alpha/beta hydrolase"/>
    <property type="match status" value="2"/>
</dbReference>
<gene>
    <name evidence="2" type="ORF">W822_20575</name>
</gene>
<dbReference type="GO" id="GO:0016787">
    <property type="term" value="F:hydrolase activity"/>
    <property type="evidence" value="ECO:0007669"/>
    <property type="project" value="UniProtKB-KW"/>
</dbReference>
<dbReference type="InterPro" id="IPR029058">
    <property type="entry name" value="AB_hydrolase_fold"/>
</dbReference>
<dbReference type="InterPro" id="IPR000073">
    <property type="entry name" value="AB_hydrolase_1"/>
</dbReference>
<dbReference type="PATRIC" id="fig|1424334.3.peg.4127"/>
<dbReference type="EMBL" id="AYXT01000013">
    <property type="protein sequence ID" value="ETF00769.1"/>
    <property type="molecule type" value="Genomic_DNA"/>
</dbReference>
<evidence type="ECO:0000259" key="1">
    <source>
        <dbReference type="Pfam" id="PF12697"/>
    </source>
</evidence>
<dbReference type="PANTHER" id="PTHR43194">
    <property type="entry name" value="HYDROLASE ALPHA/BETA FOLD FAMILY"/>
    <property type="match status" value="1"/>
</dbReference>
<dbReference type="InterPro" id="IPR050228">
    <property type="entry name" value="Carboxylesterase_BioH"/>
</dbReference>
<keyword evidence="3" id="KW-1185">Reference proteome</keyword>
<dbReference type="eggNOG" id="COG2267">
    <property type="taxonomic scope" value="Bacteria"/>
</dbReference>
<proteinExistence type="predicted"/>
<sequence length="315" mass="33712">MNKPNAVSDNLPPVVATLPRCFYSGTRTHPVYVDYIEPTNAIGGRMPIVMLHGAFHTGSGYIATPDGRPGWAFYFAQRGHAVFVVDWPGHGRSPASASFHTLSATDIADAIAVLLESIGPAIVMAHSAGGPIAWALCEQCPESVVAVVGLAPGPPANIQKPLPDDRAAIEALRNDESAGCPVYSPEDAPVYVDEPFIKNFWANAARFPQCGMDAYCKSIVAESARILNERFNIGGRGLAVNDPARVADRPILIVTGDSDPRHPRHVDGKLADYLNADHLWLADAGMPGNGHMFMLEDNSDDIAALIAGWLDTKKL</sequence>
<dbReference type="STRING" id="1424334.W822_20575"/>
<reference evidence="2 3" key="1">
    <citation type="journal article" date="2014" name="Genome Announc.">
        <title>Draft Genome Sequence of Advenella kashmirensis Strain W13003, a Polycyclic Aromatic Hydrocarbon-Degrading Bacterium.</title>
        <authorList>
            <person name="Wang X."/>
            <person name="Jin D."/>
            <person name="Zhou L."/>
            <person name="Wu L."/>
            <person name="An W."/>
            <person name="Zhao L."/>
        </authorList>
    </citation>
    <scope>NUCLEOTIDE SEQUENCE [LARGE SCALE GENOMIC DNA]</scope>
    <source>
        <strain evidence="2 3">W13003</strain>
    </source>
</reference>
<dbReference type="SUPFAM" id="SSF53474">
    <property type="entry name" value="alpha/beta-Hydrolases"/>
    <property type="match status" value="1"/>
</dbReference>
<dbReference type="Pfam" id="PF12697">
    <property type="entry name" value="Abhydrolase_6"/>
    <property type="match status" value="1"/>
</dbReference>
<evidence type="ECO:0000313" key="3">
    <source>
        <dbReference type="Proteomes" id="UP000018733"/>
    </source>
</evidence>
<comment type="caution">
    <text evidence="2">The sequence shown here is derived from an EMBL/GenBank/DDBJ whole genome shotgun (WGS) entry which is preliminary data.</text>
</comment>
<dbReference type="HOGENOM" id="CLU_038297_1_0_4"/>
<dbReference type="Proteomes" id="UP000018733">
    <property type="component" value="Unassembled WGS sequence"/>
</dbReference>
<dbReference type="RefSeq" id="WP_024007038.1">
    <property type="nucleotide sequence ID" value="NZ_KI650982.1"/>
</dbReference>